<name>A0ACB7SDD6_HYAAI</name>
<proteinExistence type="predicted"/>
<evidence type="ECO:0000313" key="2">
    <source>
        <dbReference type="Proteomes" id="UP000821845"/>
    </source>
</evidence>
<sequence>MPTCFVPGCTSGYRKNPEKRYFSSPPSDPLLLQKWERSIPRADNTLGKTCKCACHVAAKDEGHQRKGHLYLNKLCGYLAICQKNPRNRYPLLQRTSVFFSTPVEKTASLQLPRRWSLAVPEEPGKPPVIVFYNAEFKEDIYCILKSTVIHEDLTYVVSANRKLLKKLPFDIPLQSLKDIGDHQANYQHYERLFEAEKKAAFKVVPKLTEYHVKPEKLQTMCVRLAAQLFSRSVSIGLKVYRQMKVPGFADSAGTQEFTLLLNDLFDILNSKIKFLERFLEMKNQTEAMNVKLSASRQTIKSLRVALMSVLSLTDFLLGQGVNYILTASLNRDPLDSFHPFCPAMLC</sequence>
<protein>
    <submittedName>
        <fullName evidence="1">Uncharacterized protein</fullName>
    </submittedName>
</protein>
<dbReference type="Proteomes" id="UP000821845">
    <property type="component" value="Chromosome 4"/>
</dbReference>
<reference evidence="1" key="1">
    <citation type="submission" date="2020-05" db="EMBL/GenBank/DDBJ databases">
        <title>Large-scale comparative analyses of tick genomes elucidate their genetic diversity and vector capacities.</title>
        <authorList>
            <person name="Jia N."/>
            <person name="Wang J."/>
            <person name="Shi W."/>
            <person name="Du L."/>
            <person name="Sun Y."/>
            <person name="Zhan W."/>
            <person name="Jiang J."/>
            <person name="Wang Q."/>
            <person name="Zhang B."/>
            <person name="Ji P."/>
            <person name="Sakyi L.B."/>
            <person name="Cui X."/>
            <person name="Yuan T."/>
            <person name="Jiang B."/>
            <person name="Yang W."/>
            <person name="Lam T.T.-Y."/>
            <person name="Chang Q."/>
            <person name="Ding S."/>
            <person name="Wang X."/>
            <person name="Zhu J."/>
            <person name="Ruan X."/>
            <person name="Zhao L."/>
            <person name="Wei J."/>
            <person name="Que T."/>
            <person name="Du C."/>
            <person name="Cheng J."/>
            <person name="Dai P."/>
            <person name="Han X."/>
            <person name="Huang E."/>
            <person name="Gao Y."/>
            <person name="Liu J."/>
            <person name="Shao H."/>
            <person name="Ye R."/>
            <person name="Li L."/>
            <person name="Wei W."/>
            <person name="Wang X."/>
            <person name="Wang C."/>
            <person name="Yang T."/>
            <person name="Huo Q."/>
            <person name="Li W."/>
            <person name="Guo W."/>
            <person name="Chen H."/>
            <person name="Zhou L."/>
            <person name="Ni X."/>
            <person name="Tian J."/>
            <person name="Zhou Y."/>
            <person name="Sheng Y."/>
            <person name="Liu T."/>
            <person name="Pan Y."/>
            <person name="Xia L."/>
            <person name="Li J."/>
            <person name="Zhao F."/>
            <person name="Cao W."/>
        </authorList>
    </citation>
    <scope>NUCLEOTIDE SEQUENCE</scope>
    <source>
        <strain evidence="1">Hyas-2018</strain>
    </source>
</reference>
<keyword evidence="2" id="KW-1185">Reference proteome</keyword>
<gene>
    <name evidence="1" type="ORF">HPB50_008194</name>
</gene>
<organism evidence="1 2">
    <name type="scientific">Hyalomma asiaticum</name>
    <name type="common">Tick</name>
    <dbReference type="NCBI Taxonomy" id="266040"/>
    <lineage>
        <taxon>Eukaryota</taxon>
        <taxon>Metazoa</taxon>
        <taxon>Ecdysozoa</taxon>
        <taxon>Arthropoda</taxon>
        <taxon>Chelicerata</taxon>
        <taxon>Arachnida</taxon>
        <taxon>Acari</taxon>
        <taxon>Parasitiformes</taxon>
        <taxon>Ixodida</taxon>
        <taxon>Ixodoidea</taxon>
        <taxon>Ixodidae</taxon>
        <taxon>Hyalomminae</taxon>
        <taxon>Hyalomma</taxon>
    </lineage>
</organism>
<accession>A0ACB7SDD6</accession>
<comment type="caution">
    <text evidence="1">The sequence shown here is derived from an EMBL/GenBank/DDBJ whole genome shotgun (WGS) entry which is preliminary data.</text>
</comment>
<dbReference type="EMBL" id="CM023484">
    <property type="protein sequence ID" value="KAH6932625.1"/>
    <property type="molecule type" value="Genomic_DNA"/>
</dbReference>
<evidence type="ECO:0000313" key="1">
    <source>
        <dbReference type="EMBL" id="KAH6932625.1"/>
    </source>
</evidence>